<sequence length="119" mass="13865">MNPVNYNSKIFKTVKNTENGEVNQETIFHYYQEEDTVWAEYSGGGVVKGHLVAVVDGDGCLDMRYHHINENKEIMTGICKSIPEFMDDGRLRIFEEWEWTCKDRSKGYSVIEEIKHNNN</sequence>
<keyword evidence="2" id="KW-1185">Reference proteome</keyword>
<dbReference type="AlphaFoldDB" id="A0A162KVZ4"/>
<accession>A0A162KVZ4</accession>
<gene>
    <name evidence="1" type="ORF">PNBC_12460</name>
</gene>
<dbReference type="EMBL" id="LSFN01000014">
    <property type="protein sequence ID" value="OAB74833.1"/>
    <property type="molecule type" value="Genomic_DNA"/>
</dbReference>
<protein>
    <submittedName>
        <fullName evidence="1">N-acetylglutamate synthase</fullName>
    </submittedName>
</protein>
<dbReference type="RefSeq" id="WP_068658531.1">
    <property type="nucleotide sequence ID" value="NZ_CP017770.1"/>
</dbReference>
<dbReference type="OrthoDB" id="5684515at2"/>
<reference evidence="1 2" key="1">
    <citation type="submission" date="2016-02" db="EMBL/GenBank/DDBJ databases">
        <title>Paenibacillus sp. LPB0068, isolated from Crassostrea gigas.</title>
        <authorList>
            <person name="Shin S.-K."/>
            <person name="Yi H."/>
        </authorList>
    </citation>
    <scope>NUCLEOTIDE SEQUENCE [LARGE SCALE GENOMIC DNA]</scope>
    <source>
        <strain evidence="1 2">LPB0068</strain>
    </source>
</reference>
<organism evidence="1 2">
    <name type="scientific">Paenibacillus crassostreae</name>
    <dbReference type="NCBI Taxonomy" id="1763538"/>
    <lineage>
        <taxon>Bacteria</taxon>
        <taxon>Bacillati</taxon>
        <taxon>Bacillota</taxon>
        <taxon>Bacilli</taxon>
        <taxon>Bacillales</taxon>
        <taxon>Paenibacillaceae</taxon>
        <taxon>Paenibacillus</taxon>
    </lineage>
</organism>
<evidence type="ECO:0000313" key="2">
    <source>
        <dbReference type="Proteomes" id="UP000077134"/>
    </source>
</evidence>
<name>A0A162KVZ4_9BACL</name>
<dbReference type="STRING" id="1763538.LPB68_01495"/>
<proteinExistence type="predicted"/>
<comment type="caution">
    <text evidence="1">The sequence shown here is derived from an EMBL/GenBank/DDBJ whole genome shotgun (WGS) entry which is preliminary data.</text>
</comment>
<dbReference type="Proteomes" id="UP000077134">
    <property type="component" value="Unassembled WGS sequence"/>
</dbReference>
<dbReference type="Pfam" id="PF26421">
    <property type="entry name" value="Avidin_like"/>
    <property type="match status" value="1"/>
</dbReference>
<evidence type="ECO:0000313" key="1">
    <source>
        <dbReference type="EMBL" id="OAB74833.1"/>
    </source>
</evidence>
<dbReference type="InterPro" id="IPR058595">
    <property type="entry name" value="Avidin-like"/>
</dbReference>
<dbReference type="KEGG" id="pcx:LPB68_01495"/>